<dbReference type="Gene3D" id="1.10.418.10">
    <property type="entry name" value="Calponin-like domain"/>
    <property type="match status" value="1"/>
</dbReference>
<dbReference type="CDD" id="cd21200">
    <property type="entry name" value="CH_SMTN-like"/>
    <property type="match status" value="1"/>
</dbReference>
<keyword evidence="1" id="KW-0597">Phosphoprotein</keyword>
<evidence type="ECO:0000256" key="1">
    <source>
        <dbReference type="ARBA" id="ARBA00022553"/>
    </source>
</evidence>
<dbReference type="OMA" id="QRPDWKC"/>
<dbReference type="FunFam" id="1.10.418.10:FF:000009">
    <property type="entry name" value="smoothelin isoform X2"/>
    <property type="match status" value="1"/>
</dbReference>
<dbReference type="InterPro" id="IPR001715">
    <property type="entry name" value="CH_dom"/>
</dbReference>
<dbReference type="PANTHER" id="PTHR23167">
    <property type="entry name" value="CALPONIN HOMOLOGY DOMAIN-CONTAINING PROTEIN DDB_G0272472-RELATED"/>
    <property type="match status" value="1"/>
</dbReference>
<evidence type="ECO:0000259" key="4">
    <source>
        <dbReference type="PROSITE" id="PS50021"/>
    </source>
</evidence>
<dbReference type="PROSITE" id="PS50021">
    <property type="entry name" value="CH"/>
    <property type="match status" value="1"/>
</dbReference>
<dbReference type="Proteomes" id="UP000887565">
    <property type="component" value="Unplaced"/>
</dbReference>
<dbReference type="SMART" id="SM00033">
    <property type="entry name" value="CH"/>
    <property type="match status" value="1"/>
</dbReference>
<evidence type="ECO:0000256" key="3">
    <source>
        <dbReference type="ARBA" id="ARBA00061655"/>
    </source>
</evidence>
<accession>A0A915JYZ6</accession>
<sequence>MVESSATASEALLITLKSISMVIVVEHEGSQSALLRNSIELIQSSENWSHRQKLSNNVTKSPRSPSAIKEALLSWCQAKTRGYKNVAITNFSSSWADGMAFCALIHHFYPESFNFDELDAKNRAQNLKLAFETADKKADIMPLLEVEDMLAMGDKPDWKCIFTYVQCIYRQLRNQD</sequence>
<dbReference type="Pfam" id="PF00307">
    <property type="entry name" value="CH"/>
    <property type="match status" value="1"/>
</dbReference>
<evidence type="ECO:0000313" key="5">
    <source>
        <dbReference type="Proteomes" id="UP000887565"/>
    </source>
</evidence>
<reference evidence="6" key="1">
    <citation type="submission" date="2022-11" db="UniProtKB">
        <authorList>
            <consortium name="WormBaseParasite"/>
        </authorList>
    </citation>
    <scope>IDENTIFICATION</scope>
</reference>
<dbReference type="WBParaSite" id="nRc.2.0.1.t31289-RA">
    <property type="protein sequence ID" value="nRc.2.0.1.t31289-RA"/>
    <property type="gene ID" value="nRc.2.0.1.g31289"/>
</dbReference>
<name>A0A915JYZ6_ROMCU</name>
<proteinExistence type="inferred from homology"/>
<organism evidence="5 6">
    <name type="scientific">Romanomermis culicivorax</name>
    <name type="common">Nematode worm</name>
    <dbReference type="NCBI Taxonomy" id="13658"/>
    <lineage>
        <taxon>Eukaryota</taxon>
        <taxon>Metazoa</taxon>
        <taxon>Ecdysozoa</taxon>
        <taxon>Nematoda</taxon>
        <taxon>Enoplea</taxon>
        <taxon>Dorylaimia</taxon>
        <taxon>Mermithida</taxon>
        <taxon>Mermithoidea</taxon>
        <taxon>Mermithidae</taxon>
        <taxon>Romanomermis</taxon>
    </lineage>
</organism>
<comment type="similarity">
    <text evidence="3">Belongs to the smoothelin family.</text>
</comment>
<evidence type="ECO:0000313" key="6">
    <source>
        <dbReference type="WBParaSite" id="nRc.2.0.1.t31289-RA"/>
    </source>
</evidence>
<dbReference type="PANTHER" id="PTHR23167:SF88">
    <property type="entry name" value="CALPONIN-HOMOLOGY (CH) DOMAIN-CONTAINING PROTEIN"/>
    <property type="match status" value="1"/>
</dbReference>
<keyword evidence="5" id="KW-1185">Reference proteome</keyword>
<protein>
    <submittedName>
        <fullName evidence="6">Calponin-homology (CH) domain-containing protein</fullName>
    </submittedName>
</protein>
<dbReference type="InterPro" id="IPR036872">
    <property type="entry name" value="CH_dom_sf"/>
</dbReference>
<dbReference type="InterPro" id="IPR050540">
    <property type="entry name" value="F-actin_Monoox_Mical"/>
</dbReference>
<dbReference type="SUPFAM" id="SSF47576">
    <property type="entry name" value="Calponin-homology domain, CH-domain"/>
    <property type="match status" value="1"/>
</dbReference>
<keyword evidence="2" id="KW-0175">Coiled coil</keyword>
<evidence type="ECO:0000256" key="2">
    <source>
        <dbReference type="ARBA" id="ARBA00023054"/>
    </source>
</evidence>
<dbReference type="AlphaFoldDB" id="A0A915JYZ6"/>
<feature type="domain" description="Calponin-homology (CH)" evidence="4">
    <location>
        <begin position="66"/>
        <end position="173"/>
    </location>
</feature>